<comment type="caution">
    <text evidence="2">The sequence shown here is derived from an EMBL/GenBank/DDBJ whole genome shotgun (WGS) entry which is preliminary data.</text>
</comment>
<evidence type="ECO:0000313" key="3">
    <source>
        <dbReference type="Proteomes" id="UP000288178"/>
    </source>
</evidence>
<keyword evidence="3" id="KW-1185">Reference proteome</keyword>
<organism evidence="2 3">
    <name type="scientific">Rubrivivax albus</name>
    <dbReference type="NCBI Taxonomy" id="2499835"/>
    <lineage>
        <taxon>Bacteria</taxon>
        <taxon>Pseudomonadati</taxon>
        <taxon>Pseudomonadota</taxon>
        <taxon>Betaproteobacteria</taxon>
        <taxon>Burkholderiales</taxon>
        <taxon>Sphaerotilaceae</taxon>
        <taxon>Rubrivivax</taxon>
    </lineage>
</organism>
<reference evidence="2 3" key="1">
    <citation type="submission" date="2019-01" db="EMBL/GenBank/DDBJ databases">
        <authorList>
            <person name="Chen W.-M."/>
        </authorList>
    </citation>
    <scope>NUCLEOTIDE SEQUENCE [LARGE SCALE GENOMIC DNA]</scope>
    <source>
        <strain evidence="2 3">ICH-3</strain>
    </source>
</reference>
<keyword evidence="1" id="KW-0812">Transmembrane</keyword>
<dbReference type="AlphaFoldDB" id="A0A3S2TS32"/>
<keyword evidence="1" id="KW-0472">Membrane</keyword>
<evidence type="ECO:0000256" key="1">
    <source>
        <dbReference type="SAM" id="Phobius"/>
    </source>
</evidence>
<evidence type="ECO:0000313" key="2">
    <source>
        <dbReference type="EMBL" id="RVT52722.1"/>
    </source>
</evidence>
<proteinExistence type="predicted"/>
<dbReference type="EMBL" id="SACT01000002">
    <property type="protein sequence ID" value="RVT52722.1"/>
    <property type="molecule type" value="Genomic_DNA"/>
</dbReference>
<dbReference type="Proteomes" id="UP000288178">
    <property type="component" value="Unassembled WGS sequence"/>
</dbReference>
<protein>
    <submittedName>
        <fullName evidence="2">Uncharacterized protein</fullName>
    </submittedName>
</protein>
<dbReference type="RefSeq" id="WP_128198094.1">
    <property type="nucleotide sequence ID" value="NZ_SACT01000002.1"/>
</dbReference>
<accession>A0A3S2TS32</accession>
<dbReference type="InterPro" id="IPR006311">
    <property type="entry name" value="TAT_signal"/>
</dbReference>
<gene>
    <name evidence="2" type="ORF">ENE75_09915</name>
</gene>
<sequence length="107" mass="10474">MTSPDPLPRGLPDDPFRPTSLRRRLVIAGLALGTTLTIGLAMLTPHAAAVRAALALKFAEPPPCAPGQLRGCVGGMMDIVVLPASAPAASAASAAAPGPTSPASGGG</sequence>
<name>A0A3S2TS32_9BURK</name>
<keyword evidence="1" id="KW-1133">Transmembrane helix</keyword>
<feature type="transmembrane region" description="Helical" evidence="1">
    <location>
        <begin position="25"/>
        <end position="43"/>
    </location>
</feature>
<dbReference type="PROSITE" id="PS51318">
    <property type="entry name" value="TAT"/>
    <property type="match status" value="1"/>
</dbReference>